<dbReference type="GO" id="GO:0008794">
    <property type="term" value="F:arsenate reductase (glutaredoxin) activity"/>
    <property type="evidence" value="ECO:0007669"/>
    <property type="project" value="UniProtKB-EC"/>
</dbReference>
<dbReference type="PANTHER" id="PTHR30041">
    <property type="entry name" value="ARSENATE REDUCTASE"/>
    <property type="match status" value="1"/>
</dbReference>
<keyword evidence="5" id="KW-1185">Reference proteome</keyword>
<comment type="similarity">
    <text evidence="1 3">Belongs to the ArsC family.</text>
</comment>
<dbReference type="Pfam" id="PF03960">
    <property type="entry name" value="ArsC"/>
    <property type="match status" value="1"/>
</dbReference>
<dbReference type="InterPro" id="IPR036249">
    <property type="entry name" value="Thioredoxin-like_sf"/>
</dbReference>
<accession>A0AAX4HJ82</accession>
<evidence type="ECO:0000313" key="4">
    <source>
        <dbReference type="EMBL" id="WPU63293.1"/>
    </source>
</evidence>
<dbReference type="AlphaFoldDB" id="A0AAX4HJ82"/>
<organism evidence="4 5">
    <name type="scientific">Peredibacter starrii</name>
    <dbReference type="NCBI Taxonomy" id="28202"/>
    <lineage>
        <taxon>Bacteria</taxon>
        <taxon>Pseudomonadati</taxon>
        <taxon>Bdellovibrionota</taxon>
        <taxon>Bacteriovoracia</taxon>
        <taxon>Bacteriovoracales</taxon>
        <taxon>Bacteriovoracaceae</taxon>
        <taxon>Peredibacter</taxon>
    </lineage>
</organism>
<proteinExistence type="inferred from homology"/>
<dbReference type="CDD" id="cd03034">
    <property type="entry name" value="ArsC_ArsC"/>
    <property type="match status" value="1"/>
</dbReference>
<evidence type="ECO:0000313" key="5">
    <source>
        <dbReference type="Proteomes" id="UP001324634"/>
    </source>
</evidence>
<gene>
    <name evidence="4" type="primary">arsC</name>
    <name evidence="4" type="ORF">SOO65_11415</name>
</gene>
<dbReference type="PROSITE" id="PS51353">
    <property type="entry name" value="ARSC"/>
    <property type="match status" value="1"/>
</dbReference>
<protein>
    <submittedName>
        <fullName evidence="4">Arsenate reductase (Glutaredoxin)</fullName>
        <ecNumber evidence="4">1.20.4.1</ecNumber>
    </submittedName>
</protein>
<evidence type="ECO:0000256" key="3">
    <source>
        <dbReference type="PROSITE-ProRule" id="PRU01282"/>
    </source>
</evidence>
<dbReference type="RefSeq" id="WP_321389738.1">
    <property type="nucleotide sequence ID" value="NZ_CP139487.1"/>
</dbReference>
<dbReference type="EMBL" id="CP139487">
    <property type="protein sequence ID" value="WPU63293.1"/>
    <property type="molecule type" value="Genomic_DNA"/>
</dbReference>
<dbReference type="PANTHER" id="PTHR30041:SF4">
    <property type="entry name" value="ARSENATE REDUCTASE"/>
    <property type="match status" value="1"/>
</dbReference>
<dbReference type="InterPro" id="IPR006660">
    <property type="entry name" value="Arsenate_reductase-like"/>
</dbReference>
<dbReference type="NCBIfam" id="TIGR00014">
    <property type="entry name" value="arsC"/>
    <property type="match status" value="1"/>
</dbReference>
<keyword evidence="2 4" id="KW-0560">Oxidoreductase</keyword>
<name>A0AAX4HJ82_9BACT</name>
<sequence length="115" mass="13120">MTKFQIVHNPRCSKSRDALAILKEHGIEPEIIEYLNGGLNRELLLKIIETLNIHPKEMVRTKEEEFQALKIDLNNSQDVIKALLDHPKLLERPIVLKGNKAVIGRPPENVLSLID</sequence>
<evidence type="ECO:0000256" key="1">
    <source>
        <dbReference type="ARBA" id="ARBA00007198"/>
    </source>
</evidence>
<dbReference type="EC" id="1.20.4.1" evidence="4"/>
<evidence type="ECO:0000256" key="2">
    <source>
        <dbReference type="ARBA" id="ARBA00023002"/>
    </source>
</evidence>
<dbReference type="Proteomes" id="UP001324634">
    <property type="component" value="Chromosome"/>
</dbReference>
<dbReference type="InterPro" id="IPR006659">
    <property type="entry name" value="Arsenate_reductase"/>
</dbReference>
<dbReference type="Gene3D" id="3.40.30.10">
    <property type="entry name" value="Glutaredoxin"/>
    <property type="match status" value="1"/>
</dbReference>
<dbReference type="SUPFAM" id="SSF52833">
    <property type="entry name" value="Thioredoxin-like"/>
    <property type="match status" value="1"/>
</dbReference>
<reference evidence="4 5" key="1">
    <citation type="submission" date="2023-11" db="EMBL/GenBank/DDBJ databases">
        <title>Peredibacter starrii A3.12.</title>
        <authorList>
            <person name="Mitchell R.J."/>
        </authorList>
    </citation>
    <scope>NUCLEOTIDE SEQUENCE [LARGE SCALE GENOMIC DNA]</scope>
    <source>
        <strain evidence="4 5">A3.12</strain>
    </source>
</reference>
<dbReference type="KEGG" id="psti:SOO65_11415"/>